<dbReference type="GeneID" id="77946831"/>
<dbReference type="Proteomes" id="UP000501900">
    <property type="component" value="Genome"/>
</dbReference>
<keyword evidence="2" id="KW-1185">Reference proteome</keyword>
<proteinExistence type="predicted"/>
<evidence type="ECO:0000313" key="2">
    <source>
        <dbReference type="Proteomes" id="UP000501900"/>
    </source>
</evidence>
<dbReference type="KEGG" id="vg:77946831"/>
<sequence>MNKYIITKVTLDLPKKYGRSKHKKLVDELKERVYSDSDKDSLVYYLAAELEEQGITLLDIKLRQVL</sequence>
<protein>
    <submittedName>
        <fullName evidence="1">Uncharacterized protein</fullName>
    </submittedName>
</protein>
<dbReference type="EMBL" id="MT162467">
    <property type="protein sequence ID" value="QIN96953.1"/>
    <property type="molecule type" value="Genomic_DNA"/>
</dbReference>
<name>A0A6G8R6E6_9CAUD</name>
<dbReference type="RefSeq" id="YP_010670621.1">
    <property type="nucleotide sequence ID" value="NC_070965.1"/>
</dbReference>
<evidence type="ECO:0000313" key="1">
    <source>
        <dbReference type="EMBL" id="QIN96953.1"/>
    </source>
</evidence>
<reference evidence="1 2" key="1">
    <citation type="submission" date="2020-03" db="EMBL/GenBank/DDBJ databases">
        <title>The Isolation and Genome Sequence of a Novel Cyanophage S-H34 from the Huanghai Sea, China.</title>
        <authorList>
            <person name="Jiang T."/>
        </authorList>
    </citation>
    <scope>NUCLEOTIDE SEQUENCE [LARGE SCALE GENOMIC DNA]</scope>
</reference>
<accession>A0A6G8R6E6</accession>
<organism evidence="1 2">
    <name type="scientific">Synechococcus phage S-H34</name>
    <dbReference type="NCBI Taxonomy" id="2718942"/>
    <lineage>
        <taxon>Viruses</taxon>
        <taxon>Duplodnaviria</taxon>
        <taxon>Heunggongvirae</taxon>
        <taxon>Uroviricota</taxon>
        <taxon>Caudoviricetes</taxon>
        <taxon>Pantevenvirales</taxon>
        <taxon>Kyanoviridae</taxon>
        <taxon>Makaravirus</taxon>
        <taxon>Makaravirus thirtyfour</taxon>
    </lineage>
</organism>